<evidence type="ECO:0000256" key="11">
    <source>
        <dbReference type="ARBA" id="ARBA00030026"/>
    </source>
</evidence>
<evidence type="ECO:0000259" key="16">
    <source>
        <dbReference type="PROSITE" id="PS51148"/>
    </source>
</evidence>
<feature type="domain" description="HMG box" evidence="15">
    <location>
        <begin position="397"/>
        <end position="465"/>
    </location>
</feature>
<evidence type="ECO:0000256" key="5">
    <source>
        <dbReference type="ARBA" id="ARBA00022843"/>
    </source>
</evidence>
<keyword evidence="7 13" id="KW-0238">DNA-binding</keyword>
<dbReference type="PANTHER" id="PTHR15499">
    <property type="entry name" value="HMG BOX-CONTAINING PROTEIN 1"/>
    <property type="match status" value="1"/>
</dbReference>
<dbReference type="InterPro" id="IPR039655">
    <property type="entry name" value="HBP1"/>
</dbReference>
<dbReference type="CDD" id="cd21988">
    <property type="entry name" value="HMG-box_HBP1"/>
    <property type="match status" value="1"/>
</dbReference>
<evidence type="ECO:0000256" key="1">
    <source>
        <dbReference type="ARBA" id="ARBA00004123"/>
    </source>
</evidence>
<evidence type="ECO:0000256" key="9">
    <source>
        <dbReference type="ARBA" id="ARBA00023242"/>
    </source>
</evidence>
<dbReference type="InterPro" id="IPR036910">
    <property type="entry name" value="HMG_box_dom_sf"/>
</dbReference>
<dbReference type="Proteomes" id="UP000009022">
    <property type="component" value="Unassembled WGS sequence"/>
</dbReference>
<dbReference type="InterPro" id="IPR009071">
    <property type="entry name" value="HMG_box_dom"/>
</dbReference>
<accession>B3RUU7</accession>
<proteinExistence type="predicted"/>
<dbReference type="CTD" id="6753133"/>
<dbReference type="GO" id="GO:0005634">
    <property type="term" value="C:nucleus"/>
    <property type="evidence" value="ECO:0000318"/>
    <property type="project" value="GO_Central"/>
</dbReference>
<protein>
    <recommendedName>
        <fullName evidence="2">HMG box-containing protein 1</fullName>
    </recommendedName>
    <alternativeName>
        <fullName evidence="12">HMG box transcription factor 1</fullName>
    </alternativeName>
    <alternativeName>
        <fullName evidence="11">High mobility group box transcription factor 1</fullName>
    </alternativeName>
</protein>
<dbReference type="SUPFAM" id="SSF47095">
    <property type="entry name" value="HMG-box"/>
    <property type="match status" value="1"/>
</dbReference>
<dbReference type="InterPro" id="IPR036096">
    <property type="entry name" value="Ataxin_AXH_dom_sf"/>
</dbReference>
<keyword evidence="3" id="KW-0678">Repressor</keyword>
<feature type="region of interest" description="Disordered" evidence="14">
    <location>
        <begin position="360"/>
        <end position="396"/>
    </location>
</feature>
<dbReference type="InterPro" id="IPR003652">
    <property type="entry name" value="Ataxin_AXH_dom"/>
</dbReference>
<dbReference type="SMART" id="SM00398">
    <property type="entry name" value="HMG"/>
    <property type="match status" value="1"/>
</dbReference>
<evidence type="ECO:0000256" key="7">
    <source>
        <dbReference type="ARBA" id="ARBA00023125"/>
    </source>
</evidence>
<dbReference type="HOGENOM" id="CLU_557053_0_0_1"/>
<dbReference type="Pfam" id="PF08517">
    <property type="entry name" value="AXH"/>
    <property type="match status" value="1"/>
</dbReference>
<keyword evidence="18" id="KW-1185">Reference proteome</keyword>
<feature type="domain" description="AXH" evidence="16">
    <location>
        <begin position="189"/>
        <end position="336"/>
    </location>
</feature>
<dbReference type="GeneID" id="6753133"/>
<evidence type="ECO:0000256" key="2">
    <source>
        <dbReference type="ARBA" id="ARBA00017229"/>
    </source>
</evidence>
<dbReference type="OMA" id="FRMEYTQ"/>
<evidence type="ECO:0000256" key="14">
    <source>
        <dbReference type="SAM" id="MobiDB-lite"/>
    </source>
</evidence>
<dbReference type="PROSITE" id="PS51148">
    <property type="entry name" value="AXH"/>
    <property type="match status" value="1"/>
</dbReference>
<dbReference type="eggNOG" id="ENOG502QR1P">
    <property type="taxonomic scope" value="Eukaryota"/>
</dbReference>
<dbReference type="GO" id="GO:0000981">
    <property type="term" value="F:DNA-binding transcription factor activity, RNA polymerase II-specific"/>
    <property type="evidence" value="ECO:0000318"/>
    <property type="project" value="GO_Central"/>
</dbReference>
<dbReference type="EMBL" id="DS985244">
    <property type="protein sequence ID" value="EDV25383.1"/>
    <property type="molecule type" value="Genomic_DNA"/>
</dbReference>
<keyword evidence="5" id="KW-0832">Ubl conjugation</keyword>
<evidence type="ECO:0000256" key="4">
    <source>
        <dbReference type="ARBA" id="ARBA00022687"/>
    </source>
</evidence>
<comment type="subcellular location">
    <subcellularLocation>
        <location evidence="1">Nucleus</location>
    </subcellularLocation>
</comment>
<dbReference type="GO" id="GO:0000978">
    <property type="term" value="F:RNA polymerase II cis-regulatory region sequence-specific DNA binding"/>
    <property type="evidence" value="ECO:0000318"/>
    <property type="project" value="GO_Central"/>
</dbReference>
<evidence type="ECO:0000256" key="6">
    <source>
        <dbReference type="ARBA" id="ARBA00023015"/>
    </source>
</evidence>
<dbReference type="Gene3D" id="1.10.30.10">
    <property type="entry name" value="High mobility group box domain"/>
    <property type="match status" value="1"/>
</dbReference>
<dbReference type="SMART" id="SM00536">
    <property type="entry name" value="AXH"/>
    <property type="match status" value="1"/>
</dbReference>
<keyword evidence="6" id="KW-0805">Transcription regulation</keyword>
<dbReference type="PhylomeDB" id="B3RUU7"/>
<dbReference type="FunCoup" id="B3RUU7">
    <property type="interactions" value="652"/>
</dbReference>
<evidence type="ECO:0000256" key="10">
    <source>
        <dbReference type="ARBA" id="ARBA00025095"/>
    </source>
</evidence>
<evidence type="ECO:0000259" key="15">
    <source>
        <dbReference type="PROSITE" id="PS50118"/>
    </source>
</evidence>
<dbReference type="STRING" id="10228.B3RUU7"/>
<evidence type="ECO:0000313" key="17">
    <source>
        <dbReference type="EMBL" id="EDV25383.1"/>
    </source>
</evidence>
<dbReference type="GO" id="GO:0006357">
    <property type="term" value="P:regulation of transcription by RNA polymerase II"/>
    <property type="evidence" value="ECO:0000318"/>
    <property type="project" value="GO_Central"/>
</dbReference>
<name>B3RUU7_TRIAD</name>
<keyword evidence="9 13" id="KW-0539">Nucleus</keyword>
<evidence type="ECO:0000256" key="13">
    <source>
        <dbReference type="PROSITE-ProRule" id="PRU00267"/>
    </source>
</evidence>
<dbReference type="PANTHER" id="PTHR15499:SF3">
    <property type="entry name" value="HMG BOX-CONTAINING PROTEIN 1"/>
    <property type="match status" value="1"/>
</dbReference>
<dbReference type="SUPFAM" id="SSF102031">
    <property type="entry name" value="AXH domain"/>
    <property type="match status" value="1"/>
</dbReference>
<dbReference type="OrthoDB" id="1919336at2759"/>
<reference evidence="17 18" key="1">
    <citation type="journal article" date="2008" name="Nature">
        <title>The Trichoplax genome and the nature of placozoans.</title>
        <authorList>
            <person name="Srivastava M."/>
            <person name="Begovic E."/>
            <person name="Chapman J."/>
            <person name="Putnam N.H."/>
            <person name="Hellsten U."/>
            <person name="Kawashima T."/>
            <person name="Kuo A."/>
            <person name="Mitros T."/>
            <person name="Salamov A."/>
            <person name="Carpenter M.L."/>
            <person name="Signorovitch A.Y."/>
            <person name="Moreno M.A."/>
            <person name="Kamm K."/>
            <person name="Grimwood J."/>
            <person name="Schmutz J."/>
            <person name="Shapiro H."/>
            <person name="Grigoriev I.V."/>
            <person name="Buss L.W."/>
            <person name="Schierwater B."/>
            <person name="Dellaporta S.L."/>
            <person name="Rokhsar D.S."/>
        </authorList>
    </citation>
    <scope>NUCLEOTIDE SEQUENCE [LARGE SCALE GENOMIC DNA]</scope>
    <source>
        <strain evidence="17 18">Grell-BS-1999</strain>
    </source>
</reference>
<dbReference type="GO" id="GO:0016055">
    <property type="term" value="P:Wnt signaling pathway"/>
    <property type="evidence" value="ECO:0007669"/>
    <property type="project" value="UniProtKB-KW"/>
</dbReference>
<sequence>MAEDATKNLGKFAQPSNFHSIGYDAKMGRVKSDDPYLLSSDTPLQHDVDFGITQSKDTSNIADLLNSGTSRSDTTVSFYGLGDIGSDMKSKKSRIIPPALDICSHYSTGINNPLPSPNNLSWLTDLAIIATSPQSPLMQATYQNAAKNRDQINTLEDQLKRRGNSDYNLLGSGQIIRKEAMESKGEFGGDHASITPSWLCFMKGTKIKFSASNQQVSWIAAEELGKNDKLVRQLGQIEGPTTYAPFGLKLMEVKEIKGNSDKRKRKNLLIMRFSSTVNGQPRIAARCLADHPFYVKEKGWSSFCPELTNSQYGINSKFLKINDVCIPPPSNAEAFKFDKLNLTAMDSSAALTLSRMGMAKKYKSDESPMGSPSKKSNGSDNGSNSSNQQSRMQSDRAKRPMNAFMLFAKKYRVEITQAHPGKDNRAISVILGDKWKSMETTERQQYAEKARILAEEHKKNFPDCWKRKKTLKVTISYLFCSVLISLRTLY</sequence>
<comment type="function">
    <text evidence="10">Transcriptional repressor that binds to the promoter region of target genes. Plays a role in the regulation of the cell cycle and of the Wnt pathway. Binds preferentially to the sequence 5'-TTCATTCATTCA-3'. Binding to the histone H1.0 promoter is enhanced by interaction with RB1. Disrupts the interaction between DNA and TCF4.</text>
</comment>
<keyword evidence="8" id="KW-0804">Transcription</keyword>
<dbReference type="Pfam" id="PF00505">
    <property type="entry name" value="HMG_box"/>
    <property type="match status" value="1"/>
</dbReference>
<evidence type="ECO:0000256" key="12">
    <source>
        <dbReference type="ARBA" id="ARBA00030708"/>
    </source>
</evidence>
<dbReference type="RefSeq" id="XP_002111416.1">
    <property type="nucleotide sequence ID" value="XM_002111380.1"/>
</dbReference>
<keyword evidence="4" id="KW-0879">Wnt signaling pathway</keyword>
<organism evidence="17 18">
    <name type="scientific">Trichoplax adhaerens</name>
    <name type="common">Trichoplax reptans</name>
    <dbReference type="NCBI Taxonomy" id="10228"/>
    <lineage>
        <taxon>Eukaryota</taxon>
        <taxon>Metazoa</taxon>
        <taxon>Placozoa</taxon>
        <taxon>Uniplacotomia</taxon>
        <taxon>Trichoplacea</taxon>
        <taxon>Trichoplacidae</taxon>
        <taxon>Trichoplax</taxon>
    </lineage>
</organism>
<evidence type="ECO:0000313" key="18">
    <source>
        <dbReference type="Proteomes" id="UP000009022"/>
    </source>
</evidence>
<feature type="DNA-binding region" description="HMG box" evidence="13">
    <location>
        <begin position="397"/>
        <end position="465"/>
    </location>
</feature>
<dbReference type="GO" id="GO:0003723">
    <property type="term" value="F:RNA binding"/>
    <property type="evidence" value="ECO:0007669"/>
    <property type="project" value="InterPro"/>
</dbReference>
<feature type="compositionally biased region" description="Low complexity" evidence="14">
    <location>
        <begin position="370"/>
        <end position="392"/>
    </location>
</feature>
<evidence type="ECO:0000256" key="3">
    <source>
        <dbReference type="ARBA" id="ARBA00022491"/>
    </source>
</evidence>
<dbReference type="InParanoid" id="B3RUU7"/>
<gene>
    <name evidence="17" type="ORF">TRIADDRAFT_55419</name>
</gene>
<evidence type="ECO:0000256" key="8">
    <source>
        <dbReference type="ARBA" id="ARBA00023163"/>
    </source>
</evidence>
<dbReference type="PROSITE" id="PS50118">
    <property type="entry name" value="HMG_BOX_2"/>
    <property type="match status" value="1"/>
</dbReference>
<dbReference type="KEGG" id="tad:TRIADDRAFT_55419"/>
<dbReference type="AlphaFoldDB" id="B3RUU7"/>